<dbReference type="GO" id="GO:0015074">
    <property type="term" value="P:DNA integration"/>
    <property type="evidence" value="ECO:0007669"/>
    <property type="project" value="InterPro"/>
</dbReference>
<keyword evidence="4" id="KW-1185">Reference proteome</keyword>
<gene>
    <name evidence="3" type="ORF">CQY22_018275</name>
</gene>
<dbReference type="InterPro" id="IPR011010">
    <property type="entry name" value="DNA_brk_join_enz"/>
</dbReference>
<dbReference type="RefSeq" id="WP_099541440.1">
    <property type="nucleotide sequence ID" value="NZ_CP104302.1"/>
</dbReference>
<keyword evidence="1" id="KW-0233">DNA recombination</keyword>
<name>A0A2G5P4Z1_9MYCO</name>
<dbReference type="InterPro" id="IPR050090">
    <property type="entry name" value="Tyrosine_recombinase_XerCD"/>
</dbReference>
<reference evidence="3 4" key="1">
    <citation type="journal article" date="2017" name="Infect. Genet. Evol.">
        <title>The new phylogeny of the genus Mycobacterium: The old and the news.</title>
        <authorList>
            <person name="Tortoli E."/>
            <person name="Fedrizzi T."/>
            <person name="Meehan C.J."/>
            <person name="Trovato A."/>
            <person name="Grottola A."/>
            <person name="Giacobazzi E."/>
            <person name="Serpini G.F."/>
            <person name="Tagliazucchi S."/>
            <person name="Fabio A."/>
            <person name="Bettua C."/>
            <person name="Bertorelli R."/>
            <person name="Frascaro F."/>
            <person name="De Sanctis V."/>
            <person name="Pecorari M."/>
            <person name="Jousson O."/>
            <person name="Segata N."/>
            <person name="Cirillo D.M."/>
        </authorList>
    </citation>
    <scope>NUCLEOTIDE SEQUENCE [LARGE SCALE GENOMIC DNA]</scope>
    <source>
        <strain evidence="3 4">CIP1034565</strain>
    </source>
</reference>
<dbReference type="PANTHER" id="PTHR30349">
    <property type="entry name" value="PHAGE INTEGRASE-RELATED"/>
    <property type="match status" value="1"/>
</dbReference>
<dbReference type="Proteomes" id="UP000230551">
    <property type="component" value="Unassembled WGS sequence"/>
</dbReference>
<accession>A0A2G5P4Z1</accession>
<dbReference type="GO" id="GO:0003677">
    <property type="term" value="F:DNA binding"/>
    <property type="evidence" value="ECO:0007669"/>
    <property type="project" value="InterPro"/>
</dbReference>
<dbReference type="AlphaFoldDB" id="A0A2G5P4Z1"/>
<evidence type="ECO:0000313" key="3">
    <source>
        <dbReference type="EMBL" id="PIB73103.1"/>
    </source>
</evidence>
<comment type="caution">
    <text evidence="3">The sequence shown here is derived from an EMBL/GenBank/DDBJ whole genome shotgun (WGS) entry which is preliminary data.</text>
</comment>
<organism evidence="3 4">
    <name type="scientific">Mycolicibacterium brumae</name>
    <dbReference type="NCBI Taxonomy" id="85968"/>
    <lineage>
        <taxon>Bacteria</taxon>
        <taxon>Bacillati</taxon>
        <taxon>Actinomycetota</taxon>
        <taxon>Actinomycetes</taxon>
        <taxon>Mycobacteriales</taxon>
        <taxon>Mycobacteriaceae</taxon>
        <taxon>Mycolicibacterium</taxon>
    </lineage>
</organism>
<dbReference type="CDD" id="cd00397">
    <property type="entry name" value="DNA_BRE_C"/>
    <property type="match status" value="1"/>
</dbReference>
<protein>
    <submittedName>
        <fullName evidence="3">Transposase</fullName>
    </submittedName>
</protein>
<dbReference type="OrthoDB" id="8421690at2"/>
<dbReference type="STRING" id="85968.GCA_900073015_00781"/>
<feature type="domain" description="Tyr recombinase" evidence="2">
    <location>
        <begin position="423"/>
        <end position="614"/>
    </location>
</feature>
<sequence length="737" mass="81996">MSTPAARSTAVGVSGFAERLAAAVRPEFQVEVLVPTIGDPILGTPACVVAGCVRSTSYDRLCQPHYRRWTIQGRPGLADWACSADPMVAGRRPLKICAVVGCGYGQHRYHLCYRHSRQWDSADRPDLASWTPPVAAAAAVCGVTGCGLWSELDAGWCRSHHVRWRQRGRPSTTEFIAYCADYGEDRFDLRSLPPRLRVEIQYALQCRVDGERARTPPRAIQPLVNHLAESGEVSLLDQSLACWQEGLPAKVISTGRAFLSYAIDCLLDLRDGTGWDAEYPQDVWLLRRLAIPGAGHGARLDFTPIQPTWLRGLVKRWCRWRLSCGIGLRQVRKDHISLLRLSRLTPGLSDSNSPAALTRPALEAYLAALAVEVPHTKTRHGDIGAVTGFLRGVRQHRWASLPVDADLYPDDHPKLEQSSASRAIPEFVMNQLETPENLDRIADPRIRLLIDILIGAGLRIGDATRLNIDCLIPDAAGATYLRYRNHKMRREAIVPIDDRLAAAIAEQQQRTLTKHPDSTVLITRTHANPHGRHPIGPGTFDLRLRQWLADIAVIDELGRPVRVTPHQFRHTYATRLINNDVSQEVVRRLLDHTSHTMTARYARLADTTIRAQWERARKIDIHGQPVDTSGDGLLGDAEWMNHNLARAKMTLPNGYCGLPLQKSCPHANACLTCPVFITTPEFLPQHHAQRTQTLQLITAAEARGQQRMAQTNRTVLANLDTIITALESAPKDPKHAC</sequence>
<dbReference type="SUPFAM" id="SSF56349">
    <property type="entry name" value="DNA breaking-rejoining enzymes"/>
    <property type="match status" value="1"/>
</dbReference>
<proteinExistence type="predicted"/>
<evidence type="ECO:0000256" key="1">
    <source>
        <dbReference type="ARBA" id="ARBA00023172"/>
    </source>
</evidence>
<dbReference type="InterPro" id="IPR002104">
    <property type="entry name" value="Integrase_catalytic"/>
</dbReference>
<evidence type="ECO:0000313" key="4">
    <source>
        <dbReference type="Proteomes" id="UP000230551"/>
    </source>
</evidence>
<evidence type="ECO:0000259" key="2">
    <source>
        <dbReference type="PROSITE" id="PS51898"/>
    </source>
</evidence>
<dbReference type="EMBL" id="PDCN02000043">
    <property type="protein sequence ID" value="PIB73103.1"/>
    <property type="molecule type" value="Genomic_DNA"/>
</dbReference>
<dbReference type="PANTHER" id="PTHR30349:SF64">
    <property type="entry name" value="PROPHAGE INTEGRASE INTD-RELATED"/>
    <property type="match status" value="1"/>
</dbReference>
<dbReference type="Gene3D" id="1.10.443.10">
    <property type="entry name" value="Intergrase catalytic core"/>
    <property type="match status" value="1"/>
</dbReference>
<dbReference type="PROSITE" id="PS51898">
    <property type="entry name" value="TYR_RECOMBINASE"/>
    <property type="match status" value="1"/>
</dbReference>
<dbReference type="InterPro" id="IPR013762">
    <property type="entry name" value="Integrase-like_cat_sf"/>
</dbReference>
<dbReference type="Pfam" id="PF00589">
    <property type="entry name" value="Phage_integrase"/>
    <property type="match status" value="1"/>
</dbReference>
<dbReference type="GO" id="GO:0006310">
    <property type="term" value="P:DNA recombination"/>
    <property type="evidence" value="ECO:0007669"/>
    <property type="project" value="UniProtKB-KW"/>
</dbReference>